<dbReference type="RefSeq" id="WP_078809421.1">
    <property type="nucleotide sequence ID" value="NZ_FUWM01000007.1"/>
</dbReference>
<dbReference type="InterPro" id="IPR001119">
    <property type="entry name" value="SLH_dom"/>
</dbReference>
<dbReference type="PANTHER" id="PTHR43308:SF1">
    <property type="entry name" value="OUTER MEMBRANE PROTEIN ALPHA"/>
    <property type="match status" value="1"/>
</dbReference>
<evidence type="ECO:0000256" key="1">
    <source>
        <dbReference type="ARBA" id="ARBA00022737"/>
    </source>
</evidence>
<evidence type="ECO:0000313" key="4">
    <source>
        <dbReference type="EMBL" id="SJZ47004.1"/>
    </source>
</evidence>
<keyword evidence="5" id="KW-1185">Reference proteome</keyword>
<dbReference type="PANTHER" id="PTHR43308">
    <property type="entry name" value="OUTER MEMBRANE PROTEIN ALPHA-RELATED"/>
    <property type="match status" value="1"/>
</dbReference>
<dbReference type="AlphaFoldDB" id="A0A1T4KX39"/>
<feature type="chain" id="PRO_5013363859" evidence="2">
    <location>
        <begin position="23"/>
        <end position="150"/>
    </location>
</feature>
<dbReference type="Proteomes" id="UP000190625">
    <property type="component" value="Unassembled WGS sequence"/>
</dbReference>
<protein>
    <submittedName>
        <fullName evidence="4">S-layer homology domain-containing protein</fullName>
    </submittedName>
</protein>
<evidence type="ECO:0000313" key="5">
    <source>
        <dbReference type="Proteomes" id="UP000190625"/>
    </source>
</evidence>
<dbReference type="EMBL" id="FUWM01000007">
    <property type="protein sequence ID" value="SJZ47004.1"/>
    <property type="molecule type" value="Genomic_DNA"/>
</dbReference>
<dbReference type="PROSITE" id="PS51272">
    <property type="entry name" value="SLH"/>
    <property type="match status" value="1"/>
</dbReference>
<name>A0A1T4KX39_9FIRM</name>
<dbReference type="InterPro" id="IPR051465">
    <property type="entry name" value="Cell_Envelope_Struct_Comp"/>
</dbReference>
<feature type="domain" description="SLH" evidence="3">
    <location>
        <begin position="22"/>
        <end position="85"/>
    </location>
</feature>
<feature type="signal peptide" evidence="2">
    <location>
        <begin position="1"/>
        <end position="22"/>
    </location>
</feature>
<keyword evidence="2" id="KW-0732">Signal</keyword>
<dbReference type="Pfam" id="PF00395">
    <property type="entry name" value="SLH"/>
    <property type="match status" value="1"/>
</dbReference>
<evidence type="ECO:0000259" key="3">
    <source>
        <dbReference type="PROSITE" id="PS51272"/>
    </source>
</evidence>
<reference evidence="5" key="1">
    <citation type="submission" date="2017-02" db="EMBL/GenBank/DDBJ databases">
        <authorList>
            <person name="Varghese N."/>
            <person name="Submissions S."/>
        </authorList>
    </citation>
    <scope>NUCLEOTIDE SEQUENCE [LARGE SCALE GENOMIC DNA]</scope>
    <source>
        <strain evidence="5">ATCC BAA-73</strain>
    </source>
</reference>
<organism evidence="4 5">
    <name type="scientific">Selenihalanaerobacter shriftii</name>
    <dbReference type="NCBI Taxonomy" id="142842"/>
    <lineage>
        <taxon>Bacteria</taxon>
        <taxon>Bacillati</taxon>
        <taxon>Bacillota</taxon>
        <taxon>Clostridia</taxon>
        <taxon>Halanaerobiales</taxon>
        <taxon>Halobacteroidaceae</taxon>
        <taxon>Selenihalanaerobacter</taxon>
    </lineage>
</organism>
<evidence type="ECO:0000256" key="2">
    <source>
        <dbReference type="SAM" id="SignalP"/>
    </source>
</evidence>
<accession>A0A1T4KX39</accession>
<dbReference type="OrthoDB" id="2112962at2"/>
<gene>
    <name evidence="4" type="ORF">SAMN02745118_00925</name>
</gene>
<proteinExistence type="predicted"/>
<dbReference type="STRING" id="142842.SAMN02745118_00925"/>
<keyword evidence="1" id="KW-0677">Repeat</keyword>
<sequence>MKRIALLLTFIMLLTVAMPVLAANPFTDVPLGHWAYDAISKVAELGLMEGTPEGDFNGEESMTRYEMAVTTARIADMVEKKSAQLSDGQKKEVQQMLSALETEFSQELELVKAEVEQNKSDINTLKKKSETNNKLSIAAIVIAIIAAASN</sequence>